<evidence type="ECO:0000256" key="1">
    <source>
        <dbReference type="RuleBase" id="RU363048"/>
    </source>
</evidence>
<dbReference type="AlphaFoldDB" id="A0AAN7QY72"/>
<dbReference type="InterPro" id="IPR027417">
    <property type="entry name" value="P-loop_NTPase"/>
</dbReference>
<dbReference type="EMBL" id="JAXIOK010000001">
    <property type="protein sequence ID" value="KAK4780485.1"/>
    <property type="molecule type" value="Genomic_DNA"/>
</dbReference>
<keyword evidence="1" id="KW-0067">ATP-binding</keyword>
<dbReference type="GO" id="GO:0016787">
    <property type="term" value="F:hydrolase activity"/>
    <property type="evidence" value="ECO:0007669"/>
    <property type="project" value="UniProtKB-KW"/>
</dbReference>
<organism evidence="3 4">
    <name type="scientific">Trapa incisa</name>
    <dbReference type="NCBI Taxonomy" id="236973"/>
    <lineage>
        <taxon>Eukaryota</taxon>
        <taxon>Viridiplantae</taxon>
        <taxon>Streptophyta</taxon>
        <taxon>Embryophyta</taxon>
        <taxon>Tracheophyta</taxon>
        <taxon>Spermatophyta</taxon>
        <taxon>Magnoliopsida</taxon>
        <taxon>eudicotyledons</taxon>
        <taxon>Gunneridae</taxon>
        <taxon>Pentapetalae</taxon>
        <taxon>rosids</taxon>
        <taxon>malvids</taxon>
        <taxon>Myrtales</taxon>
        <taxon>Lythraceae</taxon>
        <taxon>Trapa</taxon>
    </lineage>
</organism>
<dbReference type="Pfam" id="PF06068">
    <property type="entry name" value="TIP49"/>
    <property type="match status" value="1"/>
</dbReference>
<keyword evidence="4" id="KW-1185">Reference proteome</keyword>
<dbReference type="GO" id="GO:0003678">
    <property type="term" value="F:DNA helicase activity"/>
    <property type="evidence" value="ECO:0007669"/>
    <property type="project" value="UniProtKB-EC"/>
</dbReference>
<dbReference type="InterPro" id="IPR027238">
    <property type="entry name" value="RuvB-like"/>
</dbReference>
<dbReference type="Proteomes" id="UP001345219">
    <property type="component" value="Chromosome 13"/>
</dbReference>
<name>A0AAN7QY72_9MYRT</name>
<dbReference type="InterPro" id="IPR010339">
    <property type="entry name" value="TIP49_P-loop"/>
</dbReference>
<protein>
    <recommendedName>
        <fullName evidence="1">RuvB-like helicase</fullName>
        <ecNumber evidence="1">3.6.4.12</ecNumber>
    </recommendedName>
</protein>
<evidence type="ECO:0000313" key="3">
    <source>
        <dbReference type="EMBL" id="KAK4780485.1"/>
    </source>
</evidence>
<accession>A0AAN7QY72</accession>
<feature type="domain" description="TIP49 P-loop" evidence="2">
    <location>
        <begin position="21"/>
        <end position="73"/>
    </location>
</feature>
<keyword evidence="1" id="KW-0347">Helicase</keyword>
<comment type="similarity">
    <text evidence="1">Belongs to the RuvB family.</text>
</comment>
<dbReference type="EC" id="3.6.4.12" evidence="1"/>
<keyword evidence="1" id="KW-0378">Hydrolase</keyword>
<evidence type="ECO:0000313" key="4">
    <source>
        <dbReference type="Proteomes" id="UP001345219"/>
    </source>
</evidence>
<keyword evidence="1" id="KW-0805">Transcription regulation</keyword>
<comment type="catalytic activity">
    <reaction evidence="1">
        <text>ATP + H2O = ADP + phosphate + H(+)</text>
        <dbReference type="Rhea" id="RHEA:13065"/>
        <dbReference type="ChEBI" id="CHEBI:15377"/>
        <dbReference type="ChEBI" id="CHEBI:15378"/>
        <dbReference type="ChEBI" id="CHEBI:30616"/>
        <dbReference type="ChEBI" id="CHEBI:43474"/>
        <dbReference type="ChEBI" id="CHEBI:456216"/>
        <dbReference type="EC" id="3.6.4.12"/>
    </reaction>
</comment>
<sequence>MPLPQNLILRAKSMFLFPKERCTEIVQDVTLHDLATANAQPQGGQDILSLMGQMMKPGKTEITEKLRQEGNKQDKRELL</sequence>
<dbReference type="GO" id="GO:0005524">
    <property type="term" value="F:ATP binding"/>
    <property type="evidence" value="ECO:0007669"/>
    <property type="project" value="UniProtKB-KW"/>
</dbReference>
<reference evidence="3 4" key="1">
    <citation type="journal article" date="2023" name="Hortic Res">
        <title>Pangenome of water caltrop reveals structural variations and asymmetric subgenome divergence after allopolyploidization.</title>
        <authorList>
            <person name="Zhang X."/>
            <person name="Chen Y."/>
            <person name="Wang L."/>
            <person name="Yuan Y."/>
            <person name="Fang M."/>
            <person name="Shi L."/>
            <person name="Lu R."/>
            <person name="Comes H.P."/>
            <person name="Ma Y."/>
            <person name="Chen Y."/>
            <person name="Huang G."/>
            <person name="Zhou Y."/>
            <person name="Zheng Z."/>
            <person name="Qiu Y."/>
        </authorList>
    </citation>
    <scope>NUCLEOTIDE SEQUENCE [LARGE SCALE GENOMIC DNA]</scope>
    <source>
        <tissue evidence="3">Roots</tissue>
    </source>
</reference>
<keyword evidence="1" id="KW-0547">Nucleotide-binding</keyword>
<dbReference type="Gene3D" id="3.40.50.300">
    <property type="entry name" value="P-loop containing nucleotide triphosphate hydrolases"/>
    <property type="match status" value="1"/>
</dbReference>
<gene>
    <name evidence="3" type="ORF">SAY87_016591</name>
</gene>
<comment type="caution">
    <text evidence="3">The sequence shown here is derived from an EMBL/GenBank/DDBJ whole genome shotgun (WGS) entry which is preliminary data.</text>
</comment>
<keyword evidence="1" id="KW-0539">Nucleus</keyword>
<dbReference type="PANTHER" id="PTHR11093">
    <property type="entry name" value="RUVB-RELATED REPTIN AND PONTIN"/>
    <property type="match status" value="1"/>
</dbReference>
<keyword evidence="1" id="KW-0804">Transcription</keyword>
<proteinExistence type="inferred from homology"/>
<evidence type="ECO:0000259" key="2">
    <source>
        <dbReference type="Pfam" id="PF06068"/>
    </source>
</evidence>